<evidence type="ECO:0000313" key="5">
    <source>
        <dbReference type="EMBL" id="SVA06456.1"/>
    </source>
</evidence>
<sequence length="273" mass="28662">VGLVVHEDRPEAVAQADALAVGLADDGHEVVRSDGSGFDRGAFAGELDLVVSLGGDGSILRAVDLLDGRPVPVLGVNHGELGYLTTVEPAEAQAAVGRALAGDRDLEERMMLRIEVRRADGSTTAVDHALNEVVVERTSSSQTVRVGVTLDGEFLTSYAADGLIAATPTGSTAYAFSARGPLVDPVHRAIQLTPVSPHMLFDRTLVLDPSTEVRLEVLGNRPAACSADGREVAVLEGGDVVVCTAADRVAHLVTFGPRDFKHLLATKFGLEDR</sequence>
<dbReference type="Gene3D" id="3.40.50.10330">
    <property type="entry name" value="Probable inorganic polyphosphate/atp-NAD kinase, domain 1"/>
    <property type="match status" value="1"/>
</dbReference>
<dbReference type="InterPro" id="IPR016064">
    <property type="entry name" value="NAD/diacylglycerol_kinase_sf"/>
</dbReference>
<gene>
    <name evidence="5" type="ORF">METZ01_LOCUS59310</name>
</gene>
<dbReference type="InterPro" id="IPR017438">
    <property type="entry name" value="ATP-NAD_kinase_N"/>
</dbReference>
<dbReference type="SUPFAM" id="SSF111331">
    <property type="entry name" value="NAD kinase/diacylglycerol kinase-like"/>
    <property type="match status" value="1"/>
</dbReference>
<evidence type="ECO:0000256" key="3">
    <source>
        <dbReference type="ARBA" id="ARBA00022857"/>
    </source>
</evidence>
<evidence type="ECO:0000256" key="2">
    <source>
        <dbReference type="ARBA" id="ARBA00022777"/>
    </source>
</evidence>
<dbReference type="GO" id="GO:0006741">
    <property type="term" value="P:NADP+ biosynthetic process"/>
    <property type="evidence" value="ECO:0007669"/>
    <property type="project" value="InterPro"/>
</dbReference>
<dbReference type="Pfam" id="PF01513">
    <property type="entry name" value="NAD_kinase"/>
    <property type="match status" value="1"/>
</dbReference>
<reference evidence="5" key="1">
    <citation type="submission" date="2018-05" db="EMBL/GenBank/DDBJ databases">
        <authorList>
            <person name="Lanie J.A."/>
            <person name="Ng W.-L."/>
            <person name="Kazmierczak K.M."/>
            <person name="Andrzejewski T.M."/>
            <person name="Davidsen T.M."/>
            <person name="Wayne K.J."/>
            <person name="Tettelin H."/>
            <person name="Glass J.I."/>
            <person name="Rusch D."/>
            <person name="Podicherti R."/>
            <person name="Tsui H.-C.T."/>
            <person name="Winkler M.E."/>
        </authorList>
    </citation>
    <scope>NUCLEOTIDE SEQUENCE</scope>
</reference>
<dbReference type="GO" id="GO:0019674">
    <property type="term" value="P:NAD+ metabolic process"/>
    <property type="evidence" value="ECO:0007669"/>
    <property type="project" value="InterPro"/>
</dbReference>
<dbReference type="HAMAP" id="MF_00361">
    <property type="entry name" value="NAD_kinase"/>
    <property type="match status" value="1"/>
</dbReference>
<evidence type="ECO:0000256" key="4">
    <source>
        <dbReference type="ARBA" id="ARBA00023027"/>
    </source>
</evidence>
<evidence type="ECO:0008006" key="6">
    <source>
        <dbReference type="Google" id="ProtNLM"/>
    </source>
</evidence>
<dbReference type="InterPro" id="IPR002504">
    <property type="entry name" value="NADK"/>
</dbReference>
<dbReference type="AlphaFoldDB" id="A0A381SR42"/>
<name>A0A381SR42_9ZZZZ</name>
<keyword evidence="2" id="KW-0418">Kinase</keyword>
<dbReference type="GO" id="GO:0003951">
    <property type="term" value="F:NAD+ kinase activity"/>
    <property type="evidence" value="ECO:0007669"/>
    <property type="project" value="InterPro"/>
</dbReference>
<dbReference type="PANTHER" id="PTHR20275:SF0">
    <property type="entry name" value="NAD KINASE"/>
    <property type="match status" value="1"/>
</dbReference>
<dbReference type="Gene3D" id="2.60.200.30">
    <property type="entry name" value="Probable inorganic polyphosphate/atp-NAD kinase, domain 2"/>
    <property type="match status" value="1"/>
</dbReference>
<evidence type="ECO:0000256" key="1">
    <source>
        <dbReference type="ARBA" id="ARBA00022679"/>
    </source>
</evidence>
<accession>A0A381SR42</accession>
<dbReference type="Pfam" id="PF20143">
    <property type="entry name" value="NAD_kinase_C"/>
    <property type="match status" value="1"/>
</dbReference>
<protein>
    <recommendedName>
        <fullName evidence="6">NAD kinase</fullName>
    </recommendedName>
</protein>
<keyword evidence="1" id="KW-0808">Transferase</keyword>
<keyword evidence="4" id="KW-0520">NAD</keyword>
<organism evidence="5">
    <name type="scientific">marine metagenome</name>
    <dbReference type="NCBI Taxonomy" id="408172"/>
    <lineage>
        <taxon>unclassified sequences</taxon>
        <taxon>metagenomes</taxon>
        <taxon>ecological metagenomes</taxon>
    </lineage>
</organism>
<feature type="non-terminal residue" evidence="5">
    <location>
        <position position="1"/>
    </location>
</feature>
<proteinExistence type="inferred from homology"/>
<dbReference type="PANTHER" id="PTHR20275">
    <property type="entry name" value="NAD KINASE"/>
    <property type="match status" value="1"/>
</dbReference>
<dbReference type="InterPro" id="IPR017437">
    <property type="entry name" value="ATP-NAD_kinase_PpnK-typ_C"/>
</dbReference>
<keyword evidence="3" id="KW-0521">NADP</keyword>
<dbReference type="EMBL" id="UINC01003454">
    <property type="protein sequence ID" value="SVA06456.1"/>
    <property type="molecule type" value="Genomic_DNA"/>
</dbReference>